<protein>
    <submittedName>
        <fullName evidence="1">Uncharacterized protein</fullName>
    </submittedName>
</protein>
<sequence>MAGLCEGGNELRSIPLAYTTKEHYRPYYKTNLRPAGTEPVDVICAGISRNNPAAEYRLSPWTESNIPAFGCLLTLAIIAENVFCRWDSSWEHAEAAVSDNTETTRHVRYTEDNERPPVPSPRVSILR</sequence>
<comment type="caution">
    <text evidence="1">The sequence shown here is derived from an EMBL/GenBank/DDBJ whole genome shotgun (WGS) entry which is preliminary data.</text>
</comment>
<evidence type="ECO:0000313" key="2">
    <source>
        <dbReference type="Proteomes" id="UP001148838"/>
    </source>
</evidence>
<accession>A0ABQ8TL97</accession>
<organism evidence="1 2">
    <name type="scientific">Periplaneta americana</name>
    <name type="common">American cockroach</name>
    <name type="synonym">Blatta americana</name>
    <dbReference type="NCBI Taxonomy" id="6978"/>
    <lineage>
        <taxon>Eukaryota</taxon>
        <taxon>Metazoa</taxon>
        <taxon>Ecdysozoa</taxon>
        <taxon>Arthropoda</taxon>
        <taxon>Hexapoda</taxon>
        <taxon>Insecta</taxon>
        <taxon>Pterygota</taxon>
        <taxon>Neoptera</taxon>
        <taxon>Polyneoptera</taxon>
        <taxon>Dictyoptera</taxon>
        <taxon>Blattodea</taxon>
        <taxon>Blattoidea</taxon>
        <taxon>Blattidae</taxon>
        <taxon>Blattinae</taxon>
        <taxon>Periplaneta</taxon>
    </lineage>
</organism>
<dbReference type="EMBL" id="JAJSOF020000009">
    <property type="protein sequence ID" value="KAJ4446659.1"/>
    <property type="molecule type" value="Genomic_DNA"/>
</dbReference>
<evidence type="ECO:0000313" key="1">
    <source>
        <dbReference type="EMBL" id="KAJ4446659.1"/>
    </source>
</evidence>
<keyword evidence="2" id="KW-1185">Reference proteome</keyword>
<dbReference type="Proteomes" id="UP001148838">
    <property type="component" value="Unassembled WGS sequence"/>
</dbReference>
<reference evidence="1 2" key="1">
    <citation type="journal article" date="2022" name="Allergy">
        <title>Genome assembly and annotation of Periplaneta americana reveal a comprehensive cockroach allergen profile.</title>
        <authorList>
            <person name="Wang L."/>
            <person name="Xiong Q."/>
            <person name="Saelim N."/>
            <person name="Wang L."/>
            <person name="Nong W."/>
            <person name="Wan A.T."/>
            <person name="Shi M."/>
            <person name="Liu X."/>
            <person name="Cao Q."/>
            <person name="Hui J.H.L."/>
            <person name="Sookrung N."/>
            <person name="Leung T.F."/>
            <person name="Tungtrongchitr A."/>
            <person name="Tsui S.K.W."/>
        </authorList>
    </citation>
    <scope>NUCLEOTIDE SEQUENCE [LARGE SCALE GENOMIC DNA]</scope>
    <source>
        <strain evidence="1">PWHHKU_190912</strain>
    </source>
</reference>
<gene>
    <name evidence="1" type="ORF">ANN_13356</name>
</gene>
<proteinExistence type="predicted"/>
<name>A0ABQ8TL97_PERAM</name>